<dbReference type="Pfam" id="PF14333">
    <property type="entry name" value="DUF4389"/>
    <property type="match status" value="2"/>
</dbReference>
<feature type="transmembrane region" description="Helical" evidence="2">
    <location>
        <begin position="230"/>
        <end position="249"/>
    </location>
</feature>
<keyword evidence="4" id="KW-1185">Reference proteome</keyword>
<dbReference type="AlphaFoldDB" id="A0A7D6V7G6"/>
<evidence type="ECO:0000313" key="4">
    <source>
        <dbReference type="Proteomes" id="UP000515512"/>
    </source>
</evidence>
<proteinExistence type="predicted"/>
<dbReference type="RefSeq" id="WP_181580705.1">
    <property type="nucleotide sequence ID" value="NZ_CP059399.1"/>
</dbReference>
<keyword evidence="2" id="KW-0812">Transmembrane</keyword>
<feature type="region of interest" description="Disordered" evidence="1">
    <location>
        <begin position="246"/>
        <end position="266"/>
    </location>
</feature>
<dbReference type="EMBL" id="CP059399">
    <property type="protein sequence ID" value="QLY29501.1"/>
    <property type="molecule type" value="Genomic_DNA"/>
</dbReference>
<sequence>MDGSTAWQPVPEPTVELDVFTPPTQRRWTVLIRLILAIPQLIVVWALGLAATVVAIIGWFAALFTGALPPWCGDFLRSYLAYSTRVMAYLMLMVDVYPPFTMDVAVDHPVRVWFPAPTPLNRMAVLFRFFLALPILLLTAWFVSGWMVISLILWLIVLIMGRMPDTIFQATAAVLRNQVRTESYWYMLTPTYLKGVFGDGPAPIASTDMPPGYAAASPTRPLLVSQGARILLWVILVLGILSSFTQGASGSRSNDDEYSMVGTSQR</sequence>
<feature type="transmembrane region" description="Helical" evidence="2">
    <location>
        <begin position="86"/>
        <end position="106"/>
    </location>
</feature>
<dbReference type="InterPro" id="IPR025498">
    <property type="entry name" value="DUF4389"/>
</dbReference>
<accession>A0A7D6V7G6</accession>
<gene>
    <name evidence="3" type="ORF">H0264_30260</name>
</gene>
<evidence type="ECO:0000313" key="3">
    <source>
        <dbReference type="EMBL" id="QLY29501.1"/>
    </source>
</evidence>
<reference evidence="3 4" key="1">
    <citation type="submission" date="2020-07" db="EMBL/GenBank/DDBJ databases">
        <authorList>
            <person name="Zhuang K."/>
            <person name="Ran Y."/>
        </authorList>
    </citation>
    <scope>NUCLEOTIDE SEQUENCE [LARGE SCALE GENOMIC DNA]</scope>
    <source>
        <strain evidence="3 4">WCH-YHL-001</strain>
    </source>
</reference>
<feature type="transmembrane region" description="Helical" evidence="2">
    <location>
        <begin position="42"/>
        <end position="65"/>
    </location>
</feature>
<keyword evidence="2" id="KW-1133">Transmembrane helix</keyword>
<evidence type="ECO:0000256" key="1">
    <source>
        <dbReference type="SAM" id="MobiDB-lite"/>
    </source>
</evidence>
<dbReference type="KEGG" id="nhu:H0264_30260"/>
<keyword evidence="2" id="KW-0472">Membrane</keyword>
<feature type="transmembrane region" description="Helical" evidence="2">
    <location>
        <begin position="126"/>
        <end position="159"/>
    </location>
</feature>
<protein>
    <submittedName>
        <fullName evidence="3">DUF4389 domain-containing protein</fullName>
    </submittedName>
</protein>
<name>A0A7D6V7G6_9NOCA</name>
<organism evidence="3 4">
    <name type="scientific">Nocardia huaxiensis</name>
    <dbReference type="NCBI Taxonomy" id="2755382"/>
    <lineage>
        <taxon>Bacteria</taxon>
        <taxon>Bacillati</taxon>
        <taxon>Actinomycetota</taxon>
        <taxon>Actinomycetes</taxon>
        <taxon>Mycobacteriales</taxon>
        <taxon>Nocardiaceae</taxon>
        <taxon>Nocardia</taxon>
    </lineage>
</organism>
<dbReference type="Proteomes" id="UP000515512">
    <property type="component" value="Chromosome"/>
</dbReference>
<evidence type="ECO:0000256" key="2">
    <source>
        <dbReference type="SAM" id="Phobius"/>
    </source>
</evidence>